<dbReference type="EMBL" id="JBHUDZ010000018">
    <property type="protein sequence ID" value="MFD1605413.1"/>
    <property type="molecule type" value="Genomic_DNA"/>
</dbReference>
<organism evidence="1 2">
    <name type="scientific">Flavobacterium artemisiae</name>
    <dbReference type="NCBI Taxonomy" id="2126556"/>
    <lineage>
        <taxon>Bacteria</taxon>
        <taxon>Pseudomonadati</taxon>
        <taxon>Bacteroidota</taxon>
        <taxon>Flavobacteriia</taxon>
        <taxon>Flavobacteriales</taxon>
        <taxon>Flavobacteriaceae</taxon>
        <taxon>Flavobacterium</taxon>
    </lineage>
</organism>
<dbReference type="RefSeq" id="WP_379813233.1">
    <property type="nucleotide sequence ID" value="NZ_JBHUDZ010000018.1"/>
</dbReference>
<proteinExistence type="predicted"/>
<evidence type="ECO:0000313" key="1">
    <source>
        <dbReference type="EMBL" id="MFD1605413.1"/>
    </source>
</evidence>
<evidence type="ECO:0000313" key="2">
    <source>
        <dbReference type="Proteomes" id="UP001597138"/>
    </source>
</evidence>
<protein>
    <submittedName>
        <fullName evidence="1">Uncharacterized protein</fullName>
    </submittedName>
</protein>
<keyword evidence="2" id="KW-1185">Reference proteome</keyword>
<name>A0ABW4HII1_9FLAO</name>
<sequence length="182" mass="20431">MKKIIYALILSLVVVSGLVFANREIKNEIPKKEVVQNLSTAEKKVQRKKWEATPDGIMFKNWEASPEGKKVYASEAKIRKAIDDYDDMKGVVTSLSLPPGSRLGFGIMVKINHDDYILSFGLEKSGSNEFEQLKSLKVNDTIIIKSHGVSHAPKYLYPIISGDYVERNNKVIYKRAPQKGGC</sequence>
<comment type="caution">
    <text evidence="1">The sequence shown here is derived from an EMBL/GenBank/DDBJ whole genome shotgun (WGS) entry which is preliminary data.</text>
</comment>
<accession>A0ABW4HII1</accession>
<dbReference type="Proteomes" id="UP001597138">
    <property type="component" value="Unassembled WGS sequence"/>
</dbReference>
<reference evidence="2" key="1">
    <citation type="journal article" date="2019" name="Int. J. Syst. Evol. Microbiol.">
        <title>The Global Catalogue of Microorganisms (GCM) 10K type strain sequencing project: providing services to taxonomists for standard genome sequencing and annotation.</title>
        <authorList>
            <consortium name="The Broad Institute Genomics Platform"/>
            <consortium name="The Broad Institute Genome Sequencing Center for Infectious Disease"/>
            <person name="Wu L."/>
            <person name="Ma J."/>
        </authorList>
    </citation>
    <scope>NUCLEOTIDE SEQUENCE [LARGE SCALE GENOMIC DNA]</scope>
    <source>
        <strain evidence="2">CCUG 70865</strain>
    </source>
</reference>
<gene>
    <name evidence="1" type="ORF">ACFSC2_21940</name>
</gene>